<evidence type="ECO:0000313" key="3">
    <source>
        <dbReference type="Proteomes" id="UP000184513"/>
    </source>
</evidence>
<name>A0A1M7PFY1_9BACT</name>
<dbReference type="InterPro" id="IPR001466">
    <property type="entry name" value="Beta-lactam-related"/>
</dbReference>
<dbReference type="PANTHER" id="PTHR46825:SF9">
    <property type="entry name" value="BETA-LACTAMASE-RELATED DOMAIN-CONTAINING PROTEIN"/>
    <property type="match status" value="1"/>
</dbReference>
<dbReference type="SUPFAM" id="SSF56601">
    <property type="entry name" value="beta-lactamase/transpeptidase-like"/>
    <property type="match status" value="1"/>
</dbReference>
<dbReference type="Gene3D" id="3.40.710.10">
    <property type="entry name" value="DD-peptidase/beta-lactamase superfamily"/>
    <property type="match status" value="1"/>
</dbReference>
<dbReference type="RefSeq" id="WP_073095292.1">
    <property type="nucleotide sequence ID" value="NZ_FRCY01000008.1"/>
</dbReference>
<dbReference type="AlphaFoldDB" id="A0A1M7PFY1"/>
<organism evidence="2 3">
    <name type="scientific">Cyclobacterium lianum</name>
    <dbReference type="NCBI Taxonomy" id="388280"/>
    <lineage>
        <taxon>Bacteria</taxon>
        <taxon>Pseudomonadati</taxon>
        <taxon>Bacteroidota</taxon>
        <taxon>Cytophagia</taxon>
        <taxon>Cytophagales</taxon>
        <taxon>Cyclobacteriaceae</taxon>
        <taxon>Cyclobacterium</taxon>
    </lineage>
</organism>
<dbReference type="STRING" id="388280.SAMN04488057_108179"/>
<dbReference type="PANTHER" id="PTHR46825">
    <property type="entry name" value="D-ALANYL-D-ALANINE-CARBOXYPEPTIDASE/ENDOPEPTIDASE AMPH"/>
    <property type="match status" value="1"/>
</dbReference>
<gene>
    <name evidence="2" type="ORF">SAMN04488057_108179</name>
</gene>
<feature type="domain" description="Beta-lactamase-related" evidence="1">
    <location>
        <begin position="49"/>
        <end position="331"/>
    </location>
</feature>
<proteinExistence type="predicted"/>
<evidence type="ECO:0000313" key="2">
    <source>
        <dbReference type="EMBL" id="SHN15920.1"/>
    </source>
</evidence>
<reference evidence="2 3" key="1">
    <citation type="submission" date="2016-11" db="EMBL/GenBank/DDBJ databases">
        <authorList>
            <person name="Jaros S."/>
            <person name="Januszkiewicz K."/>
            <person name="Wedrychowicz H."/>
        </authorList>
    </citation>
    <scope>NUCLEOTIDE SEQUENCE [LARGE SCALE GENOMIC DNA]</scope>
    <source>
        <strain evidence="2 3">CGMCC 1.6102</strain>
    </source>
</reference>
<dbReference type="EMBL" id="FRCY01000008">
    <property type="protein sequence ID" value="SHN15920.1"/>
    <property type="molecule type" value="Genomic_DNA"/>
</dbReference>
<protein>
    <submittedName>
        <fullName evidence="2">CubicO group peptidase, beta-lactamase class C family</fullName>
    </submittedName>
</protein>
<accession>A0A1M7PFY1</accession>
<dbReference type="InterPro" id="IPR050491">
    <property type="entry name" value="AmpC-like"/>
</dbReference>
<keyword evidence="3" id="KW-1185">Reference proteome</keyword>
<evidence type="ECO:0000259" key="1">
    <source>
        <dbReference type="Pfam" id="PF00144"/>
    </source>
</evidence>
<dbReference type="InterPro" id="IPR012338">
    <property type="entry name" value="Beta-lactam/transpept-like"/>
</dbReference>
<sequence>MKQFLTVIFAFSLSVYSYTQLWGQEADYDKAKMDSLFSLIEENQKGMGSLSIFRDGEEVYQRAFGYADVQGNIKATPDTKYRIGSISKLFTATLILKLIDEGKLRLETPLAEFFPSLKNAEKITVEHLLRHRSGIFNITSAPDYQDWMEEPKSRKEMLDIIASHDTTFEPDTKAAYSNTNYILLAFIVEEIEKTAFSEVLKDRITEPLGLENTYYGGKIQSENKEAHSYQPGAPWKKATETDMSIPGGAGAIVSTPTDLNTFFHALFSDELLSENSFRQMTRIVDNFGMGLFQIPFYDKTALGHNGGIDGFQSNAAYFPEEKVAIAYTSNGVILPINDILIGALSIYFDKPYALPEFKEGLKLSSEELDAYLGTYSSPDFPLKLTITKDEQTLIGQATGQPSFPLEAYDTHVFTFIQAGLTLEFDPDSDTMILIQGAGKFKLSREKEVAPVD</sequence>
<dbReference type="Proteomes" id="UP000184513">
    <property type="component" value="Unassembled WGS sequence"/>
</dbReference>
<dbReference type="OrthoDB" id="9793489at2"/>
<dbReference type="Pfam" id="PF00144">
    <property type="entry name" value="Beta-lactamase"/>
    <property type="match status" value="1"/>
</dbReference>